<dbReference type="Pfam" id="PF01253">
    <property type="entry name" value="SUI1"/>
    <property type="match status" value="1"/>
</dbReference>
<dbReference type="PANTHER" id="PTHR10848:SF3">
    <property type="entry name" value="MEIOTIC RECOMBINATION PROTEIN SPO11-1"/>
    <property type="match status" value="1"/>
</dbReference>
<organism evidence="14">
    <name type="scientific">Triticum urartu</name>
    <name type="common">Red wild einkorn</name>
    <name type="synonym">Crithodium urartu</name>
    <dbReference type="NCBI Taxonomy" id="4572"/>
    <lineage>
        <taxon>Eukaryota</taxon>
        <taxon>Viridiplantae</taxon>
        <taxon>Streptophyta</taxon>
        <taxon>Embryophyta</taxon>
        <taxon>Tracheophyta</taxon>
        <taxon>Spermatophyta</taxon>
        <taxon>Magnoliopsida</taxon>
        <taxon>Liliopsida</taxon>
        <taxon>Poales</taxon>
        <taxon>Poaceae</taxon>
        <taxon>BOP clade</taxon>
        <taxon>Pooideae</taxon>
        <taxon>Triticodae</taxon>
        <taxon>Triticeae</taxon>
        <taxon>Triticinae</taxon>
        <taxon>Triticum</taxon>
    </lineage>
</organism>
<dbReference type="eggNOG" id="KOG2795">
    <property type="taxonomic scope" value="Eukaryota"/>
</dbReference>
<dbReference type="InterPro" id="IPR036877">
    <property type="entry name" value="SUI1_dom_sf"/>
</dbReference>
<reference evidence="14" key="1">
    <citation type="journal article" date="2013" name="Nature">
        <title>Draft genome of the wheat A-genome progenitor Triticum urartu.</title>
        <authorList>
            <person name="Ling H.Q."/>
            <person name="Zhao S."/>
            <person name="Liu D."/>
            <person name="Wang J."/>
            <person name="Sun H."/>
            <person name="Zhang C."/>
            <person name="Fan H."/>
            <person name="Li D."/>
            <person name="Dong L."/>
            <person name="Tao Y."/>
            <person name="Gao C."/>
            <person name="Wu H."/>
            <person name="Li Y."/>
            <person name="Cui Y."/>
            <person name="Guo X."/>
            <person name="Zheng S."/>
            <person name="Wang B."/>
            <person name="Yu K."/>
            <person name="Liang Q."/>
            <person name="Yang W."/>
            <person name="Lou X."/>
            <person name="Chen J."/>
            <person name="Feng M."/>
            <person name="Jian J."/>
            <person name="Zhang X."/>
            <person name="Luo G."/>
            <person name="Jiang Y."/>
            <person name="Liu J."/>
            <person name="Wang Z."/>
            <person name="Sha Y."/>
            <person name="Zhang B."/>
            <person name="Wu H."/>
            <person name="Tang D."/>
            <person name="Shen Q."/>
            <person name="Xue P."/>
            <person name="Zou S."/>
            <person name="Wang X."/>
            <person name="Liu X."/>
            <person name="Wang F."/>
            <person name="Yang Y."/>
            <person name="An X."/>
            <person name="Dong Z."/>
            <person name="Zhang K."/>
            <person name="Zhang X."/>
            <person name="Luo M.C."/>
            <person name="Dvorak J."/>
            <person name="Tong Y."/>
            <person name="Wang J."/>
            <person name="Yang H."/>
            <person name="Li Z."/>
            <person name="Wang D."/>
            <person name="Zhang A."/>
            <person name="Wang J."/>
        </authorList>
    </citation>
    <scope>NUCLEOTIDE SEQUENCE</scope>
</reference>
<dbReference type="GO" id="GO:0046872">
    <property type="term" value="F:metal ion binding"/>
    <property type="evidence" value="ECO:0007669"/>
    <property type="project" value="UniProtKB-KW"/>
</dbReference>
<dbReference type="PRINTS" id="PR01550">
    <property type="entry name" value="TOP6AFAMILY"/>
</dbReference>
<evidence type="ECO:0000256" key="1">
    <source>
        <dbReference type="ARBA" id="ARBA00000185"/>
    </source>
</evidence>
<accession>M8AQW6</accession>
<evidence type="ECO:0000313" key="14">
    <source>
        <dbReference type="EMBL" id="EMS67520.1"/>
    </source>
</evidence>
<dbReference type="Gene3D" id="1.10.10.10">
    <property type="entry name" value="Winged helix-like DNA-binding domain superfamily/Winged helix DNA-binding domain"/>
    <property type="match status" value="1"/>
</dbReference>
<dbReference type="InterPro" id="IPR001950">
    <property type="entry name" value="SUI1"/>
</dbReference>
<keyword evidence="10 11" id="KW-0413">Isomerase</keyword>
<keyword evidence="6" id="KW-0479">Metal-binding</keyword>
<dbReference type="PROSITE" id="PS50296">
    <property type="entry name" value="SUI1"/>
    <property type="match status" value="1"/>
</dbReference>
<dbReference type="GO" id="GO:0000228">
    <property type="term" value="C:nuclear chromosome"/>
    <property type="evidence" value="ECO:0007669"/>
    <property type="project" value="TreeGrafter"/>
</dbReference>
<comment type="similarity">
    <text evidence="4">Belongs to the DENR family.</text>
</comment>
<dbReference type="PROSITE" id="PS52041">
    <property type="entry name" value="TOPO_IIB"/>
    <property type="match status" value="1"/>
</dbReference>
<sequence>MATVPRRTGHGHPVRRTVPGVLRDSGVAGFTVATPRHIAVRWMRTSRGYSLRKRYGNLLIFKPDHKGIYQLKETTYIGTKGRPPRHQLHTNKPLGRIDGRGSSKFTVYVGILCSGLDTPCLIFGLFSPTRIYFNGPQSLPYQKALGFLQEPIKFHGSSRPTVLLPSPGLHLPLSRLSRLTPFQPSAPCVLDAAASTGLLLITLAPLSRAVVRWRQGAADSPRINHDLPVHVINRTSPAHPRTSILVHEEFVVGWRQDTDDSPPINHDLPVHVINRTSPPHPLDFYSSSSRRSSAEGCHHQQVWSDKWKRCRVIKGQDYISVKGGFFQEGDGYNIFASYKKCDHDCAVAELPDPMREESYKRYFIAEEKMPRVVTETLKTVLETNIGTIEQRNGYTFRFPNCHKDNMEYDENSKVYLLLAGRNKRRSFQNRGQLNVATRTAWAIPKLRESLHSGREMSQRTLLYLNKRLYLDQAKSDGIINDLCCMTGCRRKSLNVVPAERGVVMGNIVLRMKGGNNHTMMTYLEEMDYHNKHHCIILTGLGMPSISTRQFLKWLKDHTGLPVYGLCDPDPEGIEIISVYARGSVNAAFDNFNISVPSIRWIGLSTLDLDDYGLKLPDFCFADLTDLDTTTLSNICSDTISNEWQRRIRHMQQFKKKFAFEELFRFGASFLADVLLPKMIENCSQNRIISKEQIIDVKPGCKIRFSIEYGFIWQLTQAVLVKSKEADMATMFVKVGDKRICIGTLCSDRFAQTNFDLFFEKDFELSHTSSSATVSFRGYNIFQPAKGDEYPNNHKQFCACFVSLTSTLVPRSLLIMTDLEVHFTILGGISVFMHLARILNQSVPISDKNGDNDAVDDDGADDDDDDDQFSCPRENNSDNDAVDDYGADDDDDQFSCPRENNSDNDAVDDDGADDDDDQFSCPRENNSEGQSDENEEEQKLKKSEHVNKRAAGSAFKVATSNKKPKVAKMSDPKTGDNGALHVATVHLAKKAGPATNEKPPKFSLQVLQHDKQEVIIEKIVRNKRKCVTVVKGLELFGVNLSDASKKFGKKFAAGASVVKYLSNQFDTPSGP</sequence>
<keyword evidence="7" id="KW-0460">Magnesium</keyword>
<protein>
    <recommendedName>
        <fullName evidence="5">DNA topoisomerase (ATP-hydrolyzing)</fullName>
        <ecNumber evidence="5">5.6.2.2</ecNumber>
    </recommendedName>
</protein>
<dbReference type="GO" id="GO:0003918">
    <property type="term" value="F:DNA topoisomerase type II (double strand cut, ATP-hydrolyzing) activity"/>
    <property type="evidence" value="ECO:0007669"/>
    <property type="project" value="UniProtKB-UniRule"/>
</dbReference>
<dbReference type="Pfam" id="PF04406">
    <property type="entry name" value="TP6A_N"/>
    <property type="match status" value="1"/>
</dbReference>
<dbReference type="CDD" id="cd11607">
    <property type="entry name" value="DENR_C"/>
    <property type="match status" value="1"/>
</dbReference>
<dbReference type="eggNOG" id="KOG3239">
    <property type="taxonomic scope" value="Eukaryota"/>
</dbReference>
<dbReference type="PANTHER" id="PTHR10848">
    <property type="entry name" value="MEIOTIC RECOMBINATION PROTEIN SPO11"/>
    <property type="match status" value="1"/>
</dbReference>
<dbReference type="InterPro" id="IPR034136">
    <property type="entry name" value="TOPRIM_Topo6A/Spo11"/>
</dbReference>
<dbReference type="Pfam" id="PF21180">
    <property type="entry name" value="TOP6A-Spo11_Toprim"/>
    <property type="match status" value="1"/>
</dbReference>
<feature type="region of interest" description="Disordered" evidence="12">
    <location>
        <begin position="843"/>
        <end position="977"/>
    </location>
</feature>
<evidence type="ECO:0000256" key="3">
    <source>
        <dbReference type="ARBA" id="ARBA00006559"/>
    </source>
</evidence>
<evidence type="ECO:0000256" key="4">
    <source>
        <dbReference type="ARBA" id="ARBA00007514"/>
    </source>
</evidence>
<dbReference type="SUPFAM" id="SSF55159">
    <property type="entry name" value="eIF1-like"/>
    <property type="match status" value="1"/>
</dbReference>
<feature type="compositionally biased region" description="Acidic residues" evidence="12">
    <location>
        <begin position="879"/>
        <end position="892"/>
    </location>
</feature>
<dbReference type="STRING" id="4572.M8AQW6"/>
<evidence type="ECO:0000256" key="2">
    <source>
        <dbReference type="ARBA" id="ARBA00001946"/>
    </source>
</evidence>
<evidence type="ECO:0000256" key="10">
    <source>
        <dbReference type="ARBA" id="ARBA00023235"/>
    </source>
</evidence>
<dbReference type="InterPro" id="IPR036078">
    <property type="entry name" value="Spo11/TopoVI_A_sf"/>
</dbReference>
<dbReference type="InterPro" id="IPR041232">
    <property type="entry name" value="NPL"/>
</dbReference>
<evidence type="ECO:0000256" key="11">
    <source>
        <dbReference type="PROSITE-ProRule" id="PRU01385"/>
    </source>
</evidence>
<dbReference type="GO" id="GO:0003743">
    <property type="term" value="F:translation initiation factor activity"/>
    <property type="evidence" value="ECO:0007669"/>
    <property type="project" value="InterPro"/>
</dbReference>
<dbReference type="Gene3D" id="3.30.780.10">
    <property type="entry name" value="SUI1-like domain"/>
    <property type="match status" value="1"/>
</dbReference>
<dbReference type="GO" id="GO:0007131">
    <property type="term" value="P:reciprocal meiotic recombination"/>
    <property type="evidence" value="ECO:0007669"/>
    <property type="project" value="TreeGrafter"/>
</dbReference>
<dbReference type="SUPFAM" id="SSF56726">
    <property type="entry name" value="DNA topoisomerase IV, alpha subunit"/>
    <property type="match status" value="1"/>
</dbReference>
<feature type="compositionally biased region" description="Acidic residues" evidence="12">
    <location>
        <begin position="904"/>
        <end position="917"/>
    </location>
</feature>
<feature type="domain" description="SUI1" evidence="13">
    <location>
        <begin position="1013"/>
        <end position="1058"/>
    </location>
</feature>
<dbReference type="CDD" id="cd00223">
    <property type="entry name" value="TOPRIM_TopoIIB_SPO"/>
    <property type="match status" value="1"/>
</dbReference>
<name>M8AQW6_TRIUA</name>
<dbReference type="InterPro" id="IPR046447">
    <property type="entry name" value="DENR_C"/>
</dbReference>
<dbReference type="Gene3D" id="2.60.120.340">
    <property type="entry name" value="Nucleoplasmin core domain"/>
    <property type="match status" value="1"/>
</dbReference>
<dbReference type="GO" id="GO:0000706">
    <property type="term" value="P:meiotic DNA double-strand break processing"/>
    <property type="evidence" value="ECO:0007669"/>
    <property type="project" value="TreeGrafter"/>
</dbReference>
<evidence type="ECO:0000256" key="9">
    <source>
        <dbReference type="ARBA" id="ARBA00023125"/>
    </source>
</evidence>
<keyword evidence="8 11" id="KW-0799">Topoisomerase</keyword>
<dbReference type="Pfam" id="PF17800">
    <property type="entry name" value="NPL"/>
    <property type="match status" value="1"/>
</dbReference>
<evidence type="ECO:0000259" key="13">
    <source>
        <dbReference type="PROSITE" id="PS50296"/>
    </source>
</evidence>
<evidence type="ECO:0000256" key="12">
    <source>
        <dbReference type="SAM" id="MobiDB-lite"/>
    </source>
</evidence>
<feature type="active site" description="O-(5'-phospho-DNA)-tyrosine intermediate" evidence="11">
    <location>
        <position position="463"/>
    </location>
</feature>
<dbReference type="Gene3D" id="3.40.1360.10">
    <property type="match status" value="1"/>
</dbReference>
<dbReference type="AlphaFoldDB" id="M8AQW6"/>
<comment type="similarity">
    <text evidence="3 11">Belongs to the TOP6A family.</text>
</comment>
<dbReference type="InterPro" id="IPR036388">
    <property type="entry name" value="WH-like_DNA-bd_sf"/>
</dbReference>
<feature type="compositionally biased region" description="Acidic residues" evidence="12">
    <location>
        <begin position="852"/>
        <end position="867"/>
    </location>
</feature>
<proteinExistence type="inferred from homology"/>
<dbReference type="GO" id="GO:0042138">
    <property type="term" value="P:meiotic DNA double-strand break formation"/>
    <property type="evidence" value="ECO:0007669"/>
    <property type="project" value="TreeGrafter"/>
</dbReference>
<evidence type="ECO:0000256" key="7">
    <source>
        <dbReference type="ARBA" id="ARBA00022842"/>
    </source>
</evidence>
<evidence type="ECO:0000256" key="8">
    <source>
        <dbReference type="ARBA" id="ARBA00023029"/>
    </source>
</evidence>
<dbReference type="InterPro" id="IPR013049">
    <property type="entry name" value="Spo11/TopoVI_A_N"/>
</dbReference>
<evidence type="ECO:0000256" key="5">
    <source>
        <dbReference type="ARBA" id="ARBA00012895"/>
    </source>
</evidence>
<dbReference type="EC" id="5.6.2.2" evidence="5"/>
<comment type="catalytic activity">
    <reaction evidence="1 11">
        <text>ATP-dependent breakage, passage and rejoining of double-stranded DNA.</text>
        <dbReference type="EC" id="5.6.2.2"/>
    </reaction>
</comment>
<dbReference type="GO" id="GO:0003677">
    <property type="term" value="F:DNA binding"/>
    <property type="evidence" value="ECO:0007669"/>
    <property type="project" value="UniProtKB-UniRule"/>
</dbReference>
<keyword evidence="9 11" id="KW-0238">DNA-binding</keyword>
<evidence type="ECO:0000256" key="6">
    <source>
        <dbReference type="ARBA" id="ARBA00022723"/>
    </source>
</evidence>
<feature type="compositionally biased region" description="Basic and acidic residues" evidence="12">
    <location>
        <begin position="936"/>
        <end position="946"/>
    </location>
</feature>
<dbReference type="GO" id="GO:0005524">
    <property type="term" value="F:ATP binding"/>
    <property type="evidence" value="ECO:0007669"/>
    <property type="project" value="InterPro"/>
</dbReference>
<gene>
    <name evidence="14" type="ORF">TRIUR3_32591</name>
</gene>
<comment type="cofactor">
    <cofactor evidence="2">
        <name>Mg(2+)</name>
        <dbReference type="ChEBI" id="CHEBI:18420"/>
    </cofactor>
</comment>
<dbReference type="EMBL" id="KD018431">
    <property type="protein sequence ID" value="EMS67520.1"/>
    <property type="molecule type" value="Genomic_DNA"/>
</dbReference>
<dbReference type="InterPro" id="IPR002815">
    <property type="entry name" value="Spo11/TopoVI_A"/>
</dbReference>